<proteinExistence type="predicted"/>
<evidence type="ECO:0000313" key="3">
    <source>
        <dbReference type="Proteomes" id="UP000198654"/>
    </source>
</evidence>
<evidence type="ECO:0000313" key="2">
    <source>
        <dbReference type="EMBL" id="SDL64087.1"/>
    </source>
</evidence>
<organism evidence="2 3">
    <name type="scientific">Modicisalibacter muralis</name>
    <dbReference type="NCBI Taxonomy" id="119000"/>
    <lineage>
        <taxon>Bacteria</taxon>
        <taxon>Pseudomonadati</taxon>
        <taxon>Pseudomonadota</taxon>
        <taxon>Gammaproteobacteria</taxon>
        <taxon>Oceanospirillales</taxon>
        <taxon>Halomonadaceae</taxon>
        <taxon>Modicisalibacter</taxon>
    </lineage>
</organism>
<dbReference type="STRING" id="119000.SAMN05661010_02206"/>
<dbReference type="RefSeq" id="WP_175488790.1">
    <property type="nucleotide sequence ID" value="NZ_FNGI01000005.1"/>
</dbReference>
<dbReference type="EMBL" id="FNGI01000005">
    <property type="protein sequence ID" value="SDL64087.1"/>
    <property type="molecule type" value="Genomic_DNA"/>
</dbReference>
<feature type="compositionally biased region" description="Low complexity" evidence="1">
    <location>
        <begin position="109"/>
        <end position="119"/>
    </location>
</feature>
<sequence length="473" mass="48494">MDLAKIGDKVVCKCSGGPHSIVSGASTVFVDDIPAARIGDRSSCGATIVTGANWFEIEDSPAAIHGSKTSCGGQVITGASVTTGSPTSIEIGGFRFQQSSPADVGMADAAASGASASPAGAPPTTTPSTAAEQFESDATSDGVAPGFHIVERAMSGRQLEAELLGQATPQARDKFRALNPHLAEWAKPGQMAVLSDPDNRQCTAEDARLRDAAARVDAALAALSDEDAAFLVDRHAALTAFLEYSSTGVGVATAMVGKHLTTVERTLRSIERLHQRSFAEHGNLNNPDFLAQRRRLFGQLNSAMGPLVRRGIGFPDHPSLRHALGISTRSLTHHWREGGVADIPGYATHIEGVARAAKYIKAGGWIGVGLGGVASYTRVQEVCTTGREDQCERVTYTKAGKFVGGVGGGAIAAKLAALAGVSLCVAIGLPTGGVGTLACGLVAAGLGGIAGGNIGGETGEWVGDNLYEVINGD</sequence>
<keyword evidence="3" id="KW-1185">Reference proteome</keyword>
<name>A0A1G9LQP0_9GAMM</name>
<dbReference type="Pfam" id="PF05488">
    <property type="entry name" value="PAAR_motif"/>
    <property type="match status" value="1"/>
</dbReference>
<dbReference type="CDD" id="cd14743">
    <property type="entry name" value="PAAR_CT_1"/>
    <property type="match status" value="1"/>
</dbReference>
<protein>
    <submittedName>
        <fullName evidence="2">Zn-binding Pro-Ala-Ala-Arg (PAAR) domain-containing protein, incolved in TypeVI secretion</fullName>
    </submittedName>
</protein>
<evidence type="ECO:0000256" key="1">
    <source>
        <dbReference type="SAM" id="MobiDB-lite"/>
    </source>
</evidence>
<reference evidence="2 3" key="1">
    <citation type="submission" date="2016-10" db="EMBL/GenBank/DDBJ databases">
        <authorList>
            <person name="de Groot N.N."/>
        </authorList>
    </citation>
    <scope>NUCLEOTIDE SEQUENCE [LARGE SCALE GENOMIC DNA]</scope>
    <source>
        <strain evidence="2 3">DSM 14789</strain>
    </source>
</reference>
<dbReference type="AlphaFoldDB" id="A0A1G9LQP0"/>
<accession>A0A1G9LQP0</accession>
<dbReference type="Proteomes" id="UP000198654">
    <property type="component" value="Unassembled WGS sequence"/>
</dbReference>
<dbReference type="InterPro" id="IPR008727">
    <property type="entry name" value="PAAR_motif"/>
</dbReference>
<gene>
    <name evidence="2" type="ORF">SAMN05661010_02206</name>
</gene>
<feature type="region of interest" description="Disordered" evidence="1">
    <location>
        <begin position="105"/>
        <end position="142"/>
    </location>
</feature>
<dbReference type="Gene3D" id="2.60.200.60">
    <property type="match status" value="1"/>
</dbReference>